<organism evidence="2 3">
    <name type="scientific">Gigaspora margarita</name>
    <dbReference type="NCBI Taxonomy" id="4874"/>
    <lineage>
        <taxon>Eukaryota</taxon>
        <taxon>Fungi</taxon>
        <taxon>Fungi incertae sedis</taxon>
        <taxon>Mucoromycota</taxon>
        <taxon>Glomeromycotina</taxon>
        <taxon>Glomeromycetes</taxon>
        <taxon>Diversisporales</taxon>
        <taxon>Gigasporaceae</taxon>
        <taxon>Gigaspora</taxon>
    </lineage>
</organism>
<dbReference type="EMBL" id="CAJVQB010000303">
    <property type="protein sequence ID" value="CAG8480954.1"/>
    <property type="molecule type" value="Genomic_DNA"/>
</dbReference>
<dbReference type="Proteomes" id="UP000789901">
    <property type="component" value="Unassembled WGS sequence"/>
</dbReference>
<keyword evidence="1" id="KW-0812">Transmembrane</keyword>
<evidence type="ECO:0000313" key="3">
    <source>
        <dbReference type="Proteomes" id="UP000789901"/>
    </source>
</evidence>
<evidence type="ECO:0000256" key="1">
    <source>
        <dbReference type="SAM" id="Phobius"/>
    </source>
</evidence>
<comment type="caution">
    <text evidence="2">The sequence shown here is derived from an EMBL/GenBank/DDBJ whole genome shotgun (WGS) entry which is preliminary data.</text>
</comment>
<sequence>MSCPAKLLQRHYILPTFTTVILFAMIYMIAVMIEPHNMIAVYSKRTVLWLHPSKNEYDNC</sequence>
<feature type="transmembrane region" description="Helical" evidence="1">
    <location>
        <begin position="12"/>
        <end position="33"/>
    </location>
</feature>
<reference evidence="2 3" key="1">
    <citation type="submission" date="2021-06" db="EMBL/GenBank/DDBJ databases">
        <authorList>
            <person name="Kallberg Y."/>
            <person name="Tangrot J."/>
            <person name="Rosling A."/>
        </authorList>
    </citation>
    <scope>NUCLEOTIDE SEQUENCE [LARGE SCALE GENOMIC DNA]</scope>
    <source>
        <strain evidence="2 3">120-4 pot B 10/14</strain>
    </source>
</reference>
<keyword evidence="1" id="KW-1133">Transmembrane helix</keyword>
<proteinExistence type="predicted"/>
<keyword evidence="1" id="KW-0472">Membrane</keyword>
<evidence type="ECO:0000313" key="2">
    <source>
        <dbReference type="EMBL" id="CAG8480954.1"/>
    </source>
</evidence>
<keyword evidence="3" id="KW-1185">Reference proteome</keyword>
<name>A0ABM8VYS1_GIGMA</name>
<gene>
    <name evidence="2" type="ORF">GMARGA_LOCUS1236</name>
</gene>
<protein>
    <submittedName>
        <fullName evidence="2">7047_t:CDS:1</fullName>
    </submittedName>
</protein>
<accession>A0ABM8VYS1</accession>